<proteinExistence type="inferred from homology"/>
<dbReference type="PANTHER" id="PTHR43133:SF51">
    <property type="entry name" value="RNA POLYMERASE SIGMA FACTOR"/>
    <property type="match status" value="1"/>
</dbReference>
<feature type="domain" description="RNA polymerase sigma factor 70 region 4 type 2" evidence="8">
    <location>
        <begin position="121"/>
        <end position="172"/>
    </location>
</feature>
<evidence type="ECO:0000259" key="7">
    <source>
        <dbReference type="Pfam" id="PF04542"/>
    </source>
</evidence>
<dbReference type="InterPro" id="IPR014284">
    <property type="entry name" value="RNA_pol_sigma-70_dom"/>
</dbReference>
<evidence type="ECO:0000313" key="9">
    <source>
        <dbReference type="EMBL" id="VDN48360.1"/>
    </source>
</evidence>
<dbReference type="PROSITE" id="PS01063">
    <property type="entry name" value="SIGMA70_ECF"/>
    <property type="match status" value="1"/>
</dbReference>
<protein>
    <recommendedName>
        <fullName evidence="6">RNA polymerase sigma factor</fullName>
    </recommendedName>
</protein>
<dbReference type="OrthoDB" id="9795666at2"/>
<name>A0A3P7P467_9FIRM</name>
<evidence type="ECO:0000256" key="5">
    <source>
        <dbReference type="ARBA" id="ARBA00023163"/>
    </source>
</evidence>
<accession>A0A3P7P467</accession>
<sequence length="257" mass="31094">MNEHDDLIKELENIVEQDYEKFYAIVYRITESHQDTEDVLQNSFLKAYKNLKNFRKQSKLSTWFYRIAINESYRYMQSWKKLPVIAIVEDLNINETTFFGNLEYDENFVDVLIVEEMREKCIRGFLKCVPQKMRVVFLLKTCINLKNKEIAEILEIKENNVKVLLHRARKQLKEMFEYRCNLIDPSKPCKCYLWIKYMKDHDYPIPEGHNQYKNNELLTIHFKNMSKLKKMHYLFQVENTMDKDTFIAKIKTLSEIL</sequence>
<keyword evidence="2 6" id="KW-0805">Transcription regulation</keyword>
<dbReference type="GO" id="GO:0003677">
    <property type="term" value="F:DNA binding"/>
    <property type="evidence" value="ECO:0007669"/>
    <property type="project" value="UniProtKB-KW"/>
</dbReference>
<dbReference type="Gene3D" id="1.10.10.10">
    <property type="entry name" value="Winged helix-like DNA-binding domain superfamily/Winged helix DNA-binding domain"/>
    <property type="match status" value="1"/>
</dbReference>
<organism evidence="9 10">
    <name type="scientific">Petrocella atlantisensis</name>
    <dbReference type="NCBI Taxonomy" id="2173034"/>
    <lineage>
        <taxon>Bacteria</taxon>
        <taxon>Bacillati</taxon>
        <taxon>Bacillota</taxon>
        <taxon>Clostridia</taxon>
        <taxon>Lachnospirales</taxon>
        <taxon>Vallitaleaceae</taxon>
        <taxon>Petrocella</taxon>
    </lineage>
</organism>
<evidence type="ECO:0000313" key="10">
    <source>
        <dbReference type="Proteomes" id="UP000279029"/>
    </source>
</evidence>
<dbReference type="PANTHER" id="PTHR43133">
    <property type="entry name" value="RNA POLYMERASE ECF-TYPE SIGMA FACTO"/>
    <property type="match status" value="1"/>
</dbReference>
<reference evidence="9 10" key="1">
    <citation type="submission" date="2018-09" db="EMBL/GenBank/DDBJ databases">
        <authorList>
            <person name="Postec A."/>
        </authorList>
    </citation>
    <scope>NUCLEOTIDE SEQUENCE [LARGE SCALE GENOMIC DNA]</scope>
    <source>
        <strain evidence="9">70B-A</strain>
    </source>
</reference>
<keyword evidence="10" id="KW-1185">Reference proteome</keyword>
<dbReference type="CDD" id="cd06171">
    <property type="entry name" value="Sigma70_r4"/>
    <property type="match status" value="1"/>
</dbReference>
<dbReference type="InterPro" id="IPR013325">
    <property type="entry name" value="RNA_pol_sigma_r2"/>
</dbReference>
<keyword evidence="4 6" id="KW-0238">DNA-binding</keyword>
<keyword evidence="3 6" id="KW-0731">Sigma factor</keyword>
<dbReference type="AlphaFoldDB" id="A0A3P7P467"/>
<dbReference type="Pfam" id="PF04542">
    <property type="entry name" value="Sigma70_r2"/>
    <property type="match status" value="1"/>
</dbReference>
<dbReference type="GO" id="GO:0016987">
    <property type="term" value="F:sigma factor activity"/>
    <property type="evidence" value="ECO:0007669"/>
    <property type="project" value="UniProtKB-KW"/>
</dbReference>
<evidence type="ECO:0000256" key="2">
    <source>
        <dbReference type="ARBA" id="ARBA00023015"/>
    </source>
</evidence>
<dbReference type="EMBL" id="LR130778">
    <property type="protein sequence ID" value="VDN48360.1"/>
    <property type="molecule type" value="Genomic_DNA"/>
</dbReference>
<dbReference type="Proteomes" id="UP000279029">
    <property type="component" value="Chromosome"/>
</dbReference>
<evidence type="ECO:0000256" key="4">
    <source>
        <dbReference type="ARBA" id="ARBA00023125"/>
    </source>
</evidence>
<dbReference type="InterPro" id="IPR013249">
    <property type="entry name" value="RNA_pol_sigma70_r4_t2"/>
</dbReference>
<dbReference type="GO" id="GO:0006950">
    <property type="term" value="P:response to stress"/>
    <property type="evidence" value="ECO:0007669"/>
    <property type="project" value="UniProtKB-ARBA"/>
</dbReference>
<dbReference type="InterPro" id="IPR007627">
    <property type="entry name" value="RNA_pol_sigma70_r2"/>
</dbReference>
<evidence type="ECO:0000256" key="6">
    <source>
        <dbReference type="RuleBase" id="RU000716"/>
    </source>
</evidence>
<dbReference type="Gene3D" id="1.10.1740.10">
    <property type="match status" value="1"/>
</dbReference>
<comment type="similarity">
    <text evidence="1 6">Belongs to the sigma-70 factor family. ECF subfamily.</text>
</comment>
<dbReference type="Pfam" id="PF08281">
    <property type="entry name" value="Sigma70_r4_2"/>
    <property type="match status" value="1"/>
</dbReference>
<dbReference type="KEGG" id="cbar:PATL70BA_2465"/>
<dbReference type="InterPro" id="IPR036388">
    <property type="entry name" value="WH-like_DNA-bd_sf"/>
</dbReference>
<evidence type="ECO:0000256" key="3">
    <source>
        <dbReference type="ARBA" id="ARBA00023082"/>
    </source>
</evidence>
<dbReference type="SUPFAM" id="SSF88659">
    <property type="entry name" value="Sigma3 and sigma4 domains of RNA polymerase sigma factors"/>
    <property type="match status" value="1"/>
</dbReference>
<evidence type="ECO:0000259" key="8">
    <source>
        <dbReference type="Pfam" id="PF08281"/>
    </source>
</evidence>
<dbReference type="NCBIfam" id="TIGR02937">
    <property type="entry name" value="sigma70-ECF"/>
    <property type="match status" value="1"/>
</dbReference>
<keyword evidence="5 6" id="KW-0804">Transcription</keyword>
<dbReference type="SUPFAM" id="SSF88946">
    <property type="entry name" value="Sigma2 domain of RNA polymerase sigma factors"/>
    <property type="match status" value="1"/>
</dbReference>
<dbReference type="InterPro" id="IPR039425">
    <property type="entry name" value="RNA_pol_sigma-70-like"/>
</dbReference>
<evidence type="ECO:0000256" key="1">
    <source>
        <dbReference type="ARBA" id="ARBA00010641"/>
    </source>
</evidence>
<dbReference type="GO" id="GO:0006352">
    <property type="term" value="P:DNA-templated transcription initiation"/>
    <property type="evidence" value="ECO:0007669"/>
    <property type="project" value="InterPro"/>
</dbReference>
<dbReference type="RefSeq" id="WP_125137501.1">
    <property type="nucleotide sequence ID" value="NZ_LR130778.1"/>
</dbReference>
<dbReference type="InterPro" id="IPR000838">
    <property type="entry name" value="RNA_pol_sigma70_ECF_CS"/>
</dbReference>
<dbReference type="InterPro" id="IPR013324">
    <property type="entry name" value="RNA_pol_sigma_r3/r4-like"/>
</dbReference>
<feature type="domain" description="RNA polymerase sigma-70 region 2" evidence="7">
    <location>
        <begin position="15"/>
        <end position="77"/>
    </location>
</feature>
<gene>
    <name evidence="9" type="ORF">PATL70BA_2465</name>
</gene>